<reference evidence="1 2" key="1">
    <citation type="journal article" date="2018" name="Biotechnol. Biofuels">
        <title>Integrative visual omics of the white-rot fungus Polyporus brumalis exposes the biotechnological potential of its oxidative enzymes for delignifying raw plant biomass.</title>
        <authorList>
            <person name="Miyauchi S."/>
            <person name="Rancon A."/>
            <person name="Drula E."/>
            <person name="Hage H."/>
            <person name="Chaduli D."/>
            <person name="Favel A."/>
            <person name="Grisel S."/>
            <person name="Henrissat B."/>
            <person name="Herpoel-Gimbert I."/>
            <person name="Ruiz-Duenas F.J."/>
            <person name="Chevret D."/>
            <person name="Hainaut M."/>
            <person name="Lin J."/>
            <person name="Wang M."/>
            <person name="Pangilinan J."/>
            <person name="Lipzen A."/>
            <person name="Lesage-Meessen L."/>
            <person name="Navarro D."/>
            <person name="Riley R."/>
            <person name="Grigoriev I.V."/>
            <person name="Zhou S."/>
            <person name="Raouche S."/>
            <person name="Rosso M.N."/>
        </authorList>
    </citation>
    <scope>NUCLEOTIDE SEQUENCE [LARGE SCALE GENOMIC DNA]</scope>
    <source>
        <strain evidence="1 2">BRFM 1820</strain>
    </source>
</reference>
<evidence type="ECO:0000313" key="2">
    <source>
        <dbReference type="Proteomes" id="UP000256964"/>
    </source>
</evidence>
<evidence type="ECO:0000313" key="1">
    <source>
        <dbReference type="EMBL" id="RDX48824.1"/>
    </source>
</evidence>
<accession>A0A371D8F8</accession>
<gene>
    <name evidence="1" type="ORF">OH76DRAFT_630680</name>
</gene>
<proteinExistence type="predicted"/>
<organism evidence="1 2">
    <name type="scientific">Lentinus brumalis</name>
    <dbReference type="NCBI Taxonomy" id="2498619"/>
    <lineage>
        <taxon>Eukaryota</taxon>
        <taxon>Fungi</taxon>
        <taxon>Dikarya</taxon>
        <taxon>Basidiomycota</taxon>
        <taxon>Agaricomycotina</taxon>
        <taxon>Agaricomycetes</taxon>
        <taxon>Polyporales</taxon>
        <taxon>Polyporaceae</taxon>
        <taxon>Lentinus</taxon>
    </lineage>
</organism>
<name>A0A371D8F8_9APHY</name>
<keyword evidence="2" id="KW-1185">Reference proteome</keyword>
<protein>
    <submittedName>
        <fullName evidence="1">Uncharacterized protein</fullName>
    </submittedName>
</protein>
<dbReference type="EMBL" id="KZ857409">
    <property type="protein sequence ID" value="RDX48824.1"/>
    <property type="molecule type" value="Genomic_DNA"/>
</dbReference>
<dbReference type="Proteomes" id="UP000256964">
    <property type="component" value="Unassembled WGS sequence"/>
</dbReference>
<dbReference type="AlphaFoldDB" id="A0A371D8F8"/>
<sequence>MAARTPLLQRCKTFPSPMQKGRCCAPHEVPRSSTVASLPKDGAFHAILSFVRSVEHTIEDLSCGHPGHVGAVSPKCSLRRRGTPLRTVDTDRPEHVRRCNPRISCVVSRLALSNRLSSAAPCCAGPIRAAVCRSAHQASLAANKYPSGDPACHGQSGGRRMRAPRRLSALPTKTSSFGIGLRGRGVFATIMGRENVHACAAQGRPLTRRQRGGFIHVAAQEQKCECKSGASSRYRGSRSDVALLPGSLYI</sequence>